<dbReference type="GO" id="GO:0016301">
    <property type="term" value="F:kinase activity"/>
    <property type="evidence" value="ECO:0007669"/>
    <property type="project" value="UniProtKB-KW"/>
</dbReference>
<keyword evidence="1" id="KW-0418">Kinase</keyword>
<dbReference type="EMBL" id="JAUDCK010000001">
    <property type="protein sequence ID" value="MDM8194756.1"/>
    <property type="molecule type" value="Genomic_DNA"/>
</dbReference>
<evidence type="ECO:0000313" key="2">
    <source>
        <dbReference type="Proteomes" id="UP001529275"/>
    </source>
</evidence>
<dbReference type="RefSeq" id="WP_289526979.1">
    <property type="nucleotide sequence ID" value="NZ_JAUDCK010000001.1"/>
</dbReference>
<comment type="caution">
    <text evidence="1">The sequence shown here is derived from an EMBL/GenBank/DDBJ whole genome shotgun (WGS) entry which is preliminary data.</text>
</comment>
<proteinExistence type="predicted"/>
<organism evidence="1 2">
    <name type="scientific">Massilimicrobiota timonensis</name>
    <dbReference type="NCBI Taxonomy" id="1776392"/>
    <lineage>
        <taxon>Bacteria</taxon>
        <taxon>Bacillati</taxon>
        <taxon>Bacillota</taxon>
        <taxon>Erysipelotrichia</taxon>
        <taxon>Erysipelotrichales</taxon>
        <taxon>Erysipelotrichaceae</taxon>
        <taxon>Massilimicrobiota</taxon>
    </lineage>
</organism>
<keyword evidence="1" id="KW-0808">Transferase</keyword>
<dbReference type="Gene3D" id="3.40.50.300">
    <property type="entry name" value="P-loop containing nucleotide triphosphate hydrolases"/>
    <property type="match status" value="1"/>
</dbReference>
<dbReference type="InterPro" id="IPR027417">
    <property type="entry name" value="P-loop_NTPase"/>
</dbReference>
<gene>
    <name evidence="1" type="ORF">QUV98_00240</name>
</gene>
<dbReference type="SUPFAM" id="SSF52540">
    <property type="entry name" value="P-loop containing nucleoside triphosphate hydrolases"/>
    <property type="match status" value="1"/>
</dbReference>
<reference evidence="2" key="1">
    <citation type="submission" date="2023-06" db="EMBL/GenBank/DDBJ databases">
        <title>Identification and characterization of horizontal gene transfer across gut microbiota members of farm animals based on homology search.</title>
        <authorList>
            <person name="Zeman M."/>
            <person name="Kubasova T."/>
            <person name="Jahodarova E."/>
            <person name="Nykrynova M."/>
            <person name="Rychlik I."/>
        </authorList>
    </citation>
    <scope>NUCLEOTIDE SEQUENCE [LARGE SCALE GENOMIC DNA]</scope>
    <source>
        <strain evidence="2">ET341</strain>
    </source>
</reference>
<accession>A0ABT7UF43</accession>
<sequence>MKTYQLLVNGHIIHAQYDEHNIQEIFIPLLQRWTHLQKEKQKRLLVLLAAPPGAGKTTLSLFLEYLSNQDEALTPIQAIGMDGFHRYQDYLDTHYIVRNEKRICMKDVKGCPETFDVEKLIEKIKEVQSQDTYFPLYNRVLHNPEENKVFVNHDIVLIEGNYLLLNEPLWKDIRFLFDDTIFIKAQRAELEKRLIQRKMLGGIPYHQAKQFYQNSDGVNVKRVLNHSLQAHIQLEYHDSIYHFSK</sequence>
<dbReference type="NCBIfam" id="NF006745">
    <property type="entry name" value="PRK09270.1-4"/>
    <property type="match status" value="1"/>
</dbReference>
<dbReference type="Proteomes" id="UP001529275">
    <property type="component" value="Unassembled WGS sequence"/>
</dbReference>
<dbReference type="PANTHER" id="PTHR10285">
    <property type="entry name" value="URIDINE KINASE"/>
    <property type="match status" value="1"/>
</dbReference>
<name>A0ABT7UF43_9FIRM</name>
<evidence type="ECO:0000313" key="1">
    <source>
        <dbReference type="EMBL" id="MDM8194756.1"/>
    </source>
</evidence>
<keyword evidence="2" id="KW-1185">Reference proteome</keyword>
<protein>
    <submittedName>
        <fullName evidence="1">Nucleoside/nucleotide kinase family protein</fullName>
    </submittedName>
</protein>